<dbReference type="InterPro" id="IPR001041">
    <property type="entry name" value="2Fe-2S_ferredoxin-type"/>
</dbReference>
<comment type="caution">
    <text evidence="9">The sequence shown here is derived from an EMBL/GenBank/DDBJ whole genome shotgun (WGS) entry which is preliminary data.</text>
</comment>
<keyword evidence="4" id="KW-0560">Oxidoreductase</keyword>
<dbReference type="InterPro" id="IPR050415">
    <property type="entry name" value="MRET"/>
</dbReference>
<dbReference type="PROSITE" id="PS00197">
    <property type="entry name" value="2FE2S_FER_1"/>
    <property type="match status" value="1"/>
</dbReference>
<evidence type="ECO:0000256" key="1">
    <source>
        <dbReference type="ARBA" id="ARBA00022630"/>
    </source>
</evidence>
<sequence>MKTLIIERVRTVAPKIKRFDLKADDNGPLIQFAAGAHIAVQLKDGSSRQYSLIDLGENLPYENQRYTLAILWEEDGSGGSAYMHSLQVGDAVQVDTPKNDFPLIEDDRPVVLIAGGIGVTPIISMAAALKRADKSYALHYSGRTLDGMAFRDELAQLCGDALSIHSDDDPEHRLDLGVLIPTLDKTSHIYVCGPKGMIEAVREQALSAGFGKEQIHFELFASPTPSGDDAGEGFEVEVKSSGEVFWVPQDKSIVDVLEDGGVDLVYDCQRGDCGICQVDVLEGEPDHRDVVLSDDEKAAGDVMHICVSRAKSKRLVLDL</sequence>
<keyword evidence="6" id="KW-0411">Iron-sulfur</keyword>
<dbReference type="Gene3D" id="3.10.20.30">
    <property type="match status" value="1"/>
</dbReference>
<accession>A0A1I4B1R3</accession>
<evidence type="ECO:0000259" key="7">
    <source>
        <dbReference type="PROSITE" id="PS51085"/>
    </source>
</evidence>
<dbReference type="Gene3D" id="3.40.50.80">
    <property type="entry name" value="Nucleotide-binding domain of ferredoxin-NADP reductase (FNR) module"/>
    <property type="match status" value="1"/>
</dbReference>
<gene>
    <name evidence="9" type="ORF">SAMN04488518_10740</name>
</gene>
<keyword evidence="1" id="KW-0285">Flavoprotein</keyword>
<feature type="domain" description="FAD-binding FR-type" evidence="8">
    <location>
        <begin position="1"/>
        <end position="104"/>
    </location>
</feature>
<dbReference type="InterPro" id="IPR012675">
    <property type="entry name" value="Beta-grasp_dom_sf"/>
</dbReference>
<evidence type="ECO:0000256" key="4">
    <source>
        <dbReference type="ARBA" id="ARBA00023002"/>
    </source>
</evidence>
<dbReference type="PROSITE" id="PS51085">
    <property type="entry name" value="2FE2S_FER_2"/>
    <property type="match status" value="1"/>
</dbReference>
<evidence type="ECO:0000256" key="3">
    <source>
        <dbReference type="ARBA" id="ARBA00022723"/>
    </source>
</evidence>
<dbReference type="InterPro" id="IPR017938">
    <property type="entry name" value="Riboflavin_synthase-like_b-brl"/>
</dbReference>
<keyword evidence="10" id="KW-1185">Reference proteome</keyword>
<dbReference type="PANTHER" id="PTHR47354">
    <property type="entry name" value="NADH OXIDOREDUCTASE HCR"/>
    <property type="match status" value="1"/>
</dbReference>
<dbReference type="SUPFAM" id="SSF63380">
    <property type="entry name" value="Riboflavin synthase domain-like"/>
    <property type="match status" value="1"/>
</dbReference>
<keyword evidence="5" id="KW-0408">Iron</keyword>
<evidence type="ECO:0000259" key="8">
    <source>
        <dbReference type="PROSITE" id="PS51384"/>
    </source>
</evidence>
<dbReference type="PRINTS" id="PR00409">
    <property type="entry name" value="PHDIOXRDTASE"/>
</dbReference>
<evidence type="ECO:0000256" key="2">
    <source>
        <dbReference type="ARBA" id="ARBA00022714"/>
    </source>
</evidence>
<dbReference type="Pfam" id="PF00970">
    <property type="entry name" value="FAD_binding_6"/>
    <property type="match status" value="1"/>
</dbReference>
<keyword evidence="3" id="KW-0479">Metal-binding</keyword>
<name>A0A1I4B1R3_9HYPH</name>
<dbReference type="Gene3D" id="2.40.30.10">
    <property type="entry name" value="Translation factors"/>
    <property type="match status" value="1"/>
</dbReference>
<dbReference type="Pfam" id="PF00111">
    <property type="entry name" value="Fer2"/>
    <property type="match status" value="1"/>
</dbReference>
<protein>
    <submittedName>
        <fullName evidence="9">Vanillate O-demethylase ferredoxin subunit</fullName>
    </submittedName>
</protein>
<evidence type="ECO:0000256" key="6">
    <source>
        <dbReference type="ARBA" id="ARBA00023014"/>
    </source>
</evidence>
<dbReference type="CDD" id="cd00207">
    <property type="entry name" value="fer2"/>
    <property type="match status" value="1"/>
</dbReference>
<evidence type="ECO:0000256" key="5">
    <source>
        <dbReference type="ARBA" id="ARBA00023004"/>
    </source>
</evidence>
<dbReference type="Pfam" id="PF00175">
    <property type="entry name" value="NAD_binding_1"/>
    <property type="match status" value="1"/>
</dbReference>
<dbReference type="InterPro" id="IPR036010">
    <property type="entry name" value="2Fe-2S_ferredoxin-like_sf"/>
</dbReference>
<dbReference type="CDD" id="cd06185">
    <property type="entry name" value="PDR_like"/>
    <property type="match status" value="1"/>
</dbReference>
<dbReference type="PROSITE" id="PS51384">
    <property type="entry name" value="FAD_FR"/>
    <property type="match status" value="1"/>
</dbReference>
<evidence type="ECO:0000313" key="10">
    <source>
        <dbReference type="Proteomes" id="UP000199598"/>
    </source>
</evidence>
<dbReference type="InterPro" id="IPR017927">
    <property type="entry name" value="FAD-bd_FR_type"/>
</dbReference>
<organism evidence="9 10">
    <name type="scientific">Pseudovibrio ascidiaceicola</name>
    <dbReference type="NCBI Taxonomy" id="285279"/>
    <lineage>
        <taxon>Bacteria</taxon>
        <taxon>Pseudomonadati</taxon>
        <taxon>Pseudomonadota</taxon>
        <taxon>Alphaproteobacteria</taxon>
        <taxon>Hyphomicrobiales</taxon>
        <taxon>Stappiaceae</taxon>
        <taxon>Pseudovibrio</taxon>
    </lineage>
</organism>
<feature type="domain" description="2Fe-2S ferredoxin-type" evidence="7">
    <location>
        <begin position="234"/>
        <end position="319"/>
    </location>
</feature>
<dbReference type="InterPro" id="IPR039261">
    <property type="entry name" value="FNR_nucleotide-bd"/>
</dbReference>
<dbReference type="SUPFAM" id="SSF52343">
    <property type="entry name" value="Ferredoxin reductase-like, C-terminal NADP-linked domain"/>
    <property type="match status" value="1"/>
</dbReference>
<reference evidence="9 10" key="1">
    <citation type="submission" date="2016-10" db="EMBL/GenBank/DDBJ databases">
        <authorList>
            <person name="Varghese N."/>
            <person name="Submissions S."/>
        </authorList>
    </citation>
    <scope>NUCLEOTIDE SEQUENCE [LARGE SCALE GENOMIC DNA]</scope>
    <source>
        <strain evidence="9 10">DSM 16392</strain>
    </source>
</reference>
<dbReference type="InterPro" id="IPR008333">
    <property type="entry name" value="Cbr1-like_FAD-bd_dom"/>
</dbReference>
<dbReference type="EMBL" id="FOSK01000007">
    <property type="protein sequence ID" value="SFK62021.1"/>
    <property type="molecule type" value="Genomic_DNA"/>
</dbReference>
<evidence type="ECO:0000313" key="9">
    <source>
        <dbReference type="EMBL" id="SFK62021.1"/>
    </source>
</evidence>
<dbReference type="InterPro" id="IPR001433">
    <property type="entry name" value="OxRdtase_FAD/NAD-bd"/>
</dbReference>
<dbReference type="InterPro" id="IPR006058">
    <property type="entry name" value="2Fe2S_fd_BS"/>
</dbReference>
<keyword evidence="2" id="KW-0001">2Fe-2S</keyword>
<dbReference type="Proteomes" id="UP000199598">
    <property type="component" value="Unassembled WGS sequence"/>
</dbReference>
<dbReference type="SUPFAM" id="SSF54292">
    <property type="entry name" value="2Fe-2S ferredoxin-like"/>
    <property type="match status" value="1"/>
</dbReference>
<dbReference type="RefSeq" id="WP_093520339.1">
    <property type="nucleotide sequence ID" value="NZ_FOSK01000007.1"/>
</dbReference>
<proteinExistence type="predicted"/>
<dbReference type="PANTHER" id="PTHR47354:SF1">
    <property type="entry name" value="CARNITINE MONOOXYGENASE REDUCTASE SUBUNIT"/>
    <property type="match status" value="1"/>
</dbReference>